<gene>
    <name evidence="2" type="ORF">V6617_02620</name>
</gene>
<evidence type="ECO:0000313" key="2">
    <source>
        <dbReference type="EMBL" id="WWT33377.1"/>
    </source>
</evidence>
<sequence length="83" mass="8679">MFKKTTLAVALSLFAIPAFAQTTVGTVQVTPEGLPYVASYCDEIGSMSVSDRSDYMPGLAQSVASGISLKTITVSDCERAGLI</sequence>
<accession>A0ABZ2I0Q6</accession>
<feature type="chain" id="PRO_5047314600" evidence="1">
    <location>
        <begin position="21"/>
        <end position="83"/>
    </location>
</feature>
<organism evidence="2 3">
    <name type="scientific">Pelagibacterium nitratireducens</name>
    <dbReference type="NCBI Taxonomy" id="1046114"/>
    <lineage>
        <taxon>Bacteria</taxon>
        <taxon>Pseudomonadati</taxon>
        <taxon>Pseudomonadota</taxon>
        <taxon>Alphaproteobacteria</taxon>
        <taxon>Hyphomicrobiales</taxon>
        <taxon>Devosiaceae</taxon>
        <taxon>Pelagibacterium</taxon>
    </lineage>
</organism>
<feature type="signal peptide" evidence="1">
    <location>
        <begin position="1"/>
        <end position="20"/>
    </location>
</feature>
<evidence type="ECO:0000256" key="1">
    <source>
        <dbReference type="SAM" id="SignalP"/>
    </source>
</evidence>
<evidence type="ECO:0000313" key="3">
    <source>
        <dbReference type="Proteomes" id="UP001369958"/>
    </source>
</evidence>
<keyword evidence="3" id="KW-1185">Reference proteome</keyword>
<dbReference type="RefSeq" id="WP_338608907.1">
    <property type="nucleotide sequence ID" value="NZ_CP146275.1"/>
</dbReference>
<reference evidence="2 3" key="1">
    <citation type="submission" date="2024-02" db="EMBL/GenBank/DDBJ databases">
        <title>Complete genome sequence of Pelagibacterium nitratireducens ZH15.</title>
        <authorList>
            <person name="Zhao L.H."/>
        </authorList>
    </citation>
    <scope>NUCLEOTIDE SEQUENCE [LARGE SCALE GENOMIC DNA]</scope>
    <source>
        <strain evidence="2 3">ZH15</strain>
    </source>
</reference>
<dbReference type="EMBL" id="CP146275">
    <property type="protein sequence ID" value="WWT33377.1"/>
    <property type="molecule type" value="Genomic_DNA"/>
</dbReference>
<keyword evidence="1" id="KW-0732">Signal</keyword>
<dbReference type="Proteomes" id="UP001369958">
    <property type="component" value="Chromosome"/>
</dbReference>
<proteinExistence type="predicted"/>
<name>A0ABZ2I0Q6_9HYPH</name>
<protein>
    <submittedName>
        <fullName evidence="2">Uncharacterized protein</fullName>
    </submittedName>
</protein>